<dbReference type="EMBL" id="UOEI01000384">
    <property type="protein sequence ID" value="VAW04019.1"/>
    <property type="molecule type" value="Genomic_DNA"/>
</dbReference>
<accession>A0A3B0SUD8</accession>
<dbReference type="SUPFAM" id="SSF55347">
    <property type="entry name" value="Glyceraldehyde-3-phosphate dehydrogenase-like, C-terminal domain"/>
    <property type="match status" value="1"/>
</dbReference>
<comment type="similarity">
    <text evidence="1">Belongs to the homoserine dehydrogenase family.</text>
</comment>
<evidence type="ECO:0000256" key="2">
    <source>
        <dbReference type="ARBA" id="ARBA00013213"/>
    </source>
</evidence>
<dbReference type="Gene3D" id="3.30.70.260">
    <property type="match status" value="1"/>
</dbReference>
<dbReference type="Gene3D" id="3.30.360.10">
    <property type="entry name" value="Dihydrodipicolinate Reductase, domain 2"/>
    <property type="match status" value="1"/>
</dbReference>
<dbReference type="Pfam" id="PF00742">
    <property type="entry name" value="Homoserine_dh"/>
    <property type="match status" value="1"/>
</dbReference>
<evidence type="ECO:0000259" key="5">
    <source>
        <dbReference type="PROSITE" id="PS51671"/>
    </source>
</evidence>
<dbReference type="CDD" id="cd04881">
    <property type="entry name" value="ACT_HSDH-Hom"/>
    <property type="match status" value="1"/>
</dbReference>
<dbReference type="PANTHER" id="PTHR43331:SF1">
    <property type="entry name" value="HOMOSERINE DEHYDROGENASE"/>
    <property type="match status" value="1"/>
</dbReference>
<dbReference type="Gene3D" id="3.40.50.720">
    <property type="entry name" value="NAD(P)-binding Rossmann-like Domain"/>
    <property type="match status" value="1"/>
</dbReference>
<dbReference type="NCBIfam" id="NF004976">
    <property type="entry name" value="PRK06349.1"/>
    <property type="match status" value="1"/>
</dbReference>
<dbReference type="PROSITE" id="PS51671">
    <property type="entry name" value="ACT"/>
    <property type="match status" value="1"/>
</dbReference>
<dbReference type="GO" id="GO:0004412">
    <property type="term" value="F:homoserine dehydrogenase activity"/>
    <property type="evidence" value="ECO:0007669"/>
    <property type="project" value="UniProtKB-EC"/>
</dbReference>
<dbReference type="PROSITE" id="PS01042">
    <property type="entry name" value="HOMOSER_DHGENASE"/>
    <property type="match status" value="1"/>
</dbReference>
<keyword evidence="3" id="KW-0521">NADP</keyword>
<dbReference type="InterPro" id="IPR001342">
    <property type="entry name" value="HDH_cat"/>
</dbReference>
<evidence type="ECO:0000313" key="6">
    <source>
        <dbReference type="EMBL" id="VAW04019.1"/>
    </source>
</evidence>
<dbReference type="InterPro" id="IPR045865">
    <property type="entry name" value="ACT-like_dom_sf"/>
</dbReference>
<evidence type="ECO:0000256" key="1">
    <source>
        <dbReference type="ARBA" id="ARBA00006753"/>
    </source>
</evidence>
<reference evidence="6" key="1">
    <citation type="submission" date="2018-06" db="EMBL/GenBank/DDBJ databases">
        <authorList>
            <person name="Zhirakovskaya E."/>
        </authorList>
    </citation>
    <scope>NUCLEOTIDE SEQUENCE</scope>
</reference>
<dbReference type="InterPro" id="IPR002912">
    <property type="entry name" value="ACT_dom"/>
</dbReference>
<dbReference type="SUPFAM" id="SSF55021">
    <property type="entry name" value="ACT-like"/>
    <property type="match status" value="1"/>
</dbReference>
<feature type="non-terminal residue" evidence="6">
    <location>
        <position position="1"/>
    </location>
</feature>
<dbReference type="FunFam" id="3.30.360.10:FF:000005">
    <property type="entry name" value="Homoserine dehydrogenase"/>
    <property type="match status" value="1"/>
</dbReference>
<protein>
    <recommendedName>
        <fullName evidence="2">homoserine dehydrogenase</fullName>
        <ecNumber evidence="2">1.1.1.3</ecNumber>
    </recommendedName>
</protein>
<name>A0A3B0SUD8_9ZZZZ</name>
<dbReference type="EC" id="1.1.1.3" evidence="2"/>
<organism evidence="6">
    <name type="scientific">hydrothermal vent metagenome</name>
    <dbReference type="NCBI Taxonomy" id="652676"/>
    <lineage>
        <taxon>unclassified sequences</taxon>
        <taxon>metagenomes</taxon>
        <taxon>ecological metagenomes</taxon>
    </lineage>
</organism>
<dbReference type="GO" id="GO:0009088">
    <property type="term" value="P:threonine biosynthetic process"/>
    <property type="evidence" value="ECO:0007669"/>
    <property type="project" value="UniProtKB-ARBA"/>
</dbReference>
<evidence type="ECO:0000256" key="4">
    <source>
        <dbReference type="ARBA" id="ARBA00023002"/>
    </source>
</evidence>
<dbReference type="PANTHER" id="PTHR43331">
    <property type="entry name" value="HOMOSERINE DEHYDROGENASE"/>
    <property type="match status" value="1"/>
</dbReference>
<dbReference type="Pfam" id="PF01842">
    <property type="entry name" value="ACT"/>
    <property type="match status" value="1"/>
</dbReference>
<evidence type="ECO:0000256" key="3">
    <source>
        <dbReference type="ARBA" id="ARBA00022857"/>
    </source>
</evidence>
<proteinExistence type="inferred from homology"/>
<keyword evidence="4 6" id="KW-0560">Oxidoreductase</keyword>
<feature type="domain" description="ACT" evidence="5">
    <location>
        <begin position="210"/>
        <end position="286"/>
    </location>
</feature>
<dbReference type="InterPro" id="IPR019811">
    <property type="entry name" value="HDH_CS"/>
</dbReference>
<dbReference type="AlphaFoldDB" id="A0A3B0SUD8"/>
<sequence>RPLSETLAGERLDRVLGIVNGTTNYILTQMAEEGTSYGAALADAQELGYAEADPTADVSGADAAAKAAILASLAFGTWVGVEDVYAEGIEDLSVVDMSFAAEFGYVVKLIAVCERTVDGVSARVHPAMVPLDHPLASIRGAMNAVFIEGAAIESLLFAGPGAGGEPTATAVLGDVIDAARETLAGAQVAPRIRFSPGDLVPFSDVPTRWYVRLQVDDRPGVLAQIASGFGDAGVSIRSVWQEGVDDEAALIVVTHSAPEASQRDALESLRQIDEVIEVASVIRVLGATP</sequence>
<gene>
    <name evidence="6" type="ORF">MNBD_ACTINO01-2633</name>
</gene>